<dbReference type="Proteomes" id="UP001159405">
    <property type="component" value="Unassembled WGS sequence"/>
</dbReference>
<dbReference type="PROSITE" id="PS00108">
    <property type="entry name" value="PROTEIN_KINASE_ST"/>
    <property type="match status" value="1"/>
</dbReference>
<dbReference type="InterPro" id="IPR017441">
    <property type="entry name" value="Protein_kinase_ATP_BS"/>
</dbReference>
<evidence type="ECO:0000256" key="4">
    <source>
        <dbReference type="ARBA" id="ARBA00022840"/>
    </source>
</evidence>
<dbReference type="Pfam" id="PF00069">
    <property type="entry name" value="Pkinase"/>
    <property type="match status" value="1"/>
</dbReference>
<gene>
    <name evidence="9" type="ORF">PLOB_00000109</name>
</gene>
<feature type="domain" description="Protein kinase" evidence="8">
    <location>
        <begin position="14"/>
        <end position="305"/>
    </location>
</feature>
<dbReference type="Gene3D" id="1.10.510.10">
    <property type="entry name" value="Transferase(Phosphotransferase) domain 1"/>
    <property type="match status" value="1"/>
</dbReference>
<reference evidence="9 10" key="1">
    <citation type="submission" date="2022-05" db="EMBL/GenBank/DDBJ databases">
        <authorList>
            <consortium name="Genoscope - CEA"/>
            <person name="William W."/>
        </authorList>
    </citation>
    <scope>NUCLEOTIDE SEQUENCE [LARGE SCALE GENOMIC DNA]</scope>
</reference>
<evidence type="ECO:0000259" key="8">
    <source>
        <dbReference type="PROSITE" id="PS50011"/>
    </source>
</evidence>
<keyword evidence="3" id="KW-0418">Kinase</keyword>
<evidence type="ECO:0000256" key="7">
    <source>
        <dbReference type="RuleBase" id="RU000304"/>
    </source>
</evidence>
<evidence type="ECO:0000256" key="6">
    <source>
        <dbReference type="PROSITE-ProRule" id="PRU10141"/>
    </source>
</evidence>
<dbReference type="Gene3D" id="3.30.200.20">
    <property type="entry name" value="Phosphorylase Kinase, domain 1"/>
    <property type="match status" value="1"/>
</dbReference>
<evidence type="ECO:0000256" key="1">
    <source>
        <dbReference type="ARBA" id="ARBA00022679"/>
    </source>
</evidence>
<dbReference type="SMART" id="SM00220">
    <property type="entry name" value="S_TKc"/>
    <property type="match status" value="1"/>
</dbReference>
<keyword evidence="2 6" id="KW-0547">Nucleotide-binding</keyword>
<organism evidence="9 10">
    <name type="scientific">Porites lobata</name>
    <dbReference type="NCBI Taxonomy" id="104759"/>
    <lineage>
        <taxon>Eukaryota</taxon>
        <taxon>Metazoa</taxon>
        <taxon>Cnidaria</taxon>
        <taxon>Anthozoa</taxon>
        <taxon>Hexacorallia</taxon>
        <taxon>Scleractinia</taxon>
        <taxon>Fungiina</taxon>
        <taxon>Poritidae</taxon>
        <taxon>Porites</taxon>
    </lineage>
</organism>
<keyword evidence="7" id="KW-0723">Serine/threonine-protein kinase</keyword>
<dbReference type="InterPro" id="IPR000719">
    <property type="entry name" value="Prot_kinase_dom"/>
</dbReference>
<evidence type="ECO:0000313" key="9">
    <source>
        <dbReference type="EMBL" id="CAH3032627.1"/>
    </source>
</evidence>
<accession>A0ABN8MNX1</accession>
<dbReference type="PROSITE" id="PS50011">
    <property type="entry name" value="PROTEIN_KINASE_DOM"/>
    <property type="match status" value="1"/>
</dbReference>
<evidence type="ECO:0000256" key="3">
    <source>
        <dbReference type="ARBA" id="ARBA00022777"/>
    </source>
</evidence>
<dbReference type="PROSITE" id="PS00107">
    <property type="entry name" value="PROTEIN_KINASE_ATP"/>
    <property type="match status" value="1"/>
</dbReference>
<keyword evidence="1" id="KW-0808">Transferase</keyword>
<protein>
    <recommendedName>
        <fullName evidence="8">Protein kinase domain-containing protein</fullName>
    </recommendedName>
</protein>
<evidence type="ECO:0000256" key="2">
    <source>
        <dbReference type="ARBA" id="ARBA00022741"/>
    </source>
</evidence>
<dbReference type="InterPro" id="IPR050339">
    <property type="entry name" value="CC_SR_Kinase"/>
</dbReference>
<comment type="caution">
    <text evidence="9">The sequence shown here is derived from an EMBL/GenBank/DDBJ whole genome shotgun (WGS) entry which is preliminary data.</text>
</comment>
<dbReference type="InterPro" id="IPR011009">
    <property type="entry name" value="Kinase-like_dom_sf"/>
</dbReference>
<keyword evidence="10" id="KW-1185">Reference proteome</keyword>
<evidence type="ECO:0000313" key="10">
    <source>
        <dbReference type="Proteomes" id="UP001159405"/>
    </source>
</evidence>
<feature type="binding site" evidence="6">
    <location>
        <position position="43"/>
    </location>
    <ligand>
        <name>ATP</name>
        <dbReference type="ChEBI" id="CHEBI:30616"/>
    </ligand>
</feature>
<proteinExistence type="inferred from homology"/>
<name>A0ABN8MNX1_9CNID</name>
<dbReference type="PANTHER" id="PTHR11042:SF190">
    <property type="entry name" value="MITOSIS INHIBITOR PROTEIN KINASE MIK1"/>
    <property type="match status" value="1"/>
</dbReference>
<comment type="similarity">
    <text evidence="5">Belongs to the protein kinase superfamily. Ser/Thr protein kinase family. GCN2 subfamily.</text>
</comment>
<evidence type="ECO:0000256" key="5">
    <source>
        <dbReference type="ARBA" id="ARBA00037982"/>
    </source>
</evidence>
<dbReference type="SUPFAM" id="SSF56112">
    <property type="entry name" value="Protein kinase-like (PK-like)"/>
    <property type="match status" value="1"/>
</dbReference>
<dbReference type="InterPro" id="IPR008271">
    <property type="entry name" value="Ser/Thr_kinase_AS"/>
</dbReference>
<keyword evidence="4 6" id="KW-0067">ATP-binding</keyword>
<sequence>MQNSSRVQLGTRILRIEKRLGSGGFGVVYKVKDEATSRVYALKDILCSCDSQPEQIQQAIREAQTLKQVCHENIIALEKAEQLRDSQGLHMLILTEYCSGGNMNKRLARASSPELNFRWMCQMAAALEYLHSRRVVHRDLKPDNVLLTVTEDVKLADFGLAREYTEMTIDSRQKLSLRSWVDRYVKTQQDYMISRVGTPYWMAPEVFKGHYTEKADVFSLGAIFFATLERDFIRIGRESYFGAFKFIDGECVGLGYAMWRDPRNCIKFTRRAEAQGSCALRRITLSALKFDKNDRPSARKIHQELIRGHENPCEIVTQVLLIRTQA</sequence>
<dbReference type="EMBL" id="CALNXK010000001">
    <property type="protein sequence ID" value="CAH3032627.1"/>
    <property type="molecule type" value="Genomic_DNA"/>
</dbReference>
<dbReference type="PANTHER" id="PTHR11042">
    <property type="entry name" value="EUKARYOTIC TRANSLATION INITIATION FACTOR 2-ALPHA KINASE EIF2-ALPHA KINASE -RELATED"/>
    <property type="match status" value="1"/>
</dbReference>